<keyword evidence="5 9" id="KW-0808">Transferase</keyword>
<keyword evidence="6 9" id="KW-0479">Metal-binding</keyword>
<evidence type="ECO:0000256" key="5">
    <source>
        <dbReference type="ARBA" id="ARBA00022679"/>
    </source>
</evidence>
<comment type="catalytic activity">
    <reaction evidence="9">
        <text>L-cysteinyl-[protein] + (2E,6E)-farnesyl diphosphate = S-(2E,6E)-farnesyl-L-cysteinyl-[protein] + diphosphate</text>
        <dbReference type="Rhea" id="RHEA:13345"/>
        <dbReference type="Rhea" id="RHEA-COMP:10131"/>
        <dbReference type="Rhea" id="RHEA-COMP:11535"/>
        <dbReference type="ChEBI" id="CHEBI:29950"/>
        <dbReference type="ChEBI" id="CHEBI:33019"/>
        <dbReference type="ChEBI" id="CHEBI:86019"/>
        <dbReference type="ChEBI" id="CHEBI:175763"/>
    </reaction>
</comment>
<dbReference type="InterPro" id="IPR026872">
    <property type="entry name" value="FTB"/>
</dbReference>
<dbReference type="GO" id="GO:0008270">
    <property type="term" value="F:zinc ion binding"/>
    <property type="evidence" value="ECO:0007669"/>
    <property type="project" value="UniProtKB-UniRule"/>
</dbReference>
<comment type="function">
    <text evidence="9">Catalyzes the transfer of a farnesyl moiety from farnesyl diphosphate to a cysteine at the fourth position from the C-terminus of several proteins. The beta subunit is responsible for peptide-binding.</text>
</comment>
<protein>
    <recommendedName>
        <fullName evidence="3 9">Protein farnesyltransferase subunit beta</fullName>
        <shortName evidence="9">FTase-beta</shortName>
        <ecNumber evidence="2 9">2.5.1.58</ecNumber>
    </recommendedName>
</protein>
<evidence type="ECO:0000256" key="8">
    <source>
        <dbReference type="ARBA" id="ARBA00022833"/>
    </source>
</evidence>
<dbReference type="PANTHER" id="PTHR11774">
    <property type="entry name" value="GERANYLGERANYL TRANSFERASE TYPE BETA SUBUNIT"/>
    <property type="match status" value="1"/>
</dbReference>
<dbReference type="Pfam" id="PF00432">
    <property type="entry name" value="Prenyltrans"/>
    <property type="match status" value="1"/>
</dbReference>
<evidence type="ECO:0000256" key="3">
    <source>
        <dbReference type="ARBA" id="ARBA00015798"/>
    </source>
</evidence>
<keyword evidence="8 9" id="KW-0862">Zinc</keyword>
<dbReference type="InterPro" id="IPR045089">
    <property type="entry name" value="PGGT1B-like"/>
</dbReference>
<name>A0A0N5CN47_THECL</name>
<comment type="similarity">
    <text evidence="1 9">Belongs to the protein prenyltransferase subunit beta family.</text>
</comment>
<feature type="domain" description="Prenyltransferase alpha-alpha toroid" evidence="10">
    <location>
        <begin position="64"/>
        <end position="356"/>
    </location>
</feature>
<evidence type="ECO:0000313" key="12">
    <source>
        <dbReference type="Proteomes" id="UP000276776"/>
    </source>
</evidence>
<dbReference type="GO" id="GO:0097354">
    <property type="term" value="P:prenylation"/>
    <property type="evidence" value="ECO:0007669"/>
    <property type="project" value="UniProtKB-UniRule"/>
</dbReference>
<proteinExistence type="inferred from homology"/>
<dbReference type="STRING" id="103827.A0A0N5CN47"/>
<comment type="subunit">
    <text evidence="9">Heterodimer of an alpha and a beta subunit.</text>
</comment>
<dbReference type="GO" id="GO:0004660">
    <property type="term" value="F:protein farnesyltransferase activity"/>
    <property type="evidence" value="ECO:0007669"/>
    <property type="project" value="UniProtKB-UniRule"/>
</dbReference>
<dbReference type="GO" id="GO:0005965">
    <property type="term" value="C:protein farnesyltransferase complex"/>
    <property type="evidence" value="ECO:0007669"/>
    <property type="project" value="UniProtKB-UniRule"/>
</dbReference>
<evidence type="ECO:0000256" key="1">
    <source>
        <dbReference type="ARBA" id="ARBA00010497"/>
    </source>
</evidence>
<evidence type="ECO:0000313" key="13">
    <source>
        <dbReference type="WBParaSite" id="TCLT_0000159301-mRNA-1"/>
    </source>
</evidence>
<evidence type="ECO:0000256" key="6">
    <source>
        <dbReference type="ARBA" id="ARBA00022723"/>
    </source>
</evidence>
<comment type="cofactor">
    <cofactor evidence="9">
        <name>Zn(2+)</name>
        <dbReference type="ChEBI" id="CHEBI:29105"/>
    </cofactor>
    <text evidence="9">Binds 1 zinc ion per subunit.</text>
</comment>
<reference evidence="13" key="1">
    <citation type="submission" date="2017-02" db="UniProtKB">
        <authorList>
            <consortium name="WormBaseParasite"/>
        </authorList>
    </citation>
    <scope>IDENTIFICATION</scope>
</reference>
<dbReference type="AlphaFoldDB" id="A0A0N5CN47"/>
<keyword evidence="4 9" id="KW-0637">Prenyltransferase</keyword>
<evidence type="ECO:0000259" key="10">
    <source>
        <dbReference type="Pfam" id="PF00432"/>
    </source>
</evidence>
<dbReference type="InterPro" id="IPR001330">
    <property type="entry name" value="Prenyltrans"/>
</dbReference>
<dbReference type="Gene3D" id="1.50.10.20">
    <property type="match status" value="1"/>
</dbReference>
<keyword evidence="7" id="KW-0677">Repeat</keyword>
<sequence>MGKVSVMCKYNAFDEKYAFDDEGLFTYSSTEQKRVEQLAREQFQNFIDSFMDNIEDDIDYLPVLDKTLHIKHLVQSLEQLSSSFSQLEASRAWFCYWGVHSLGLLEAPLSEDLASSIVRFLKTCGPGQYPHLATTYGAVMALISIGTDEALASINTTTLKNFLLSVKQPDGSFALHIGGEIDIRGSYCALAVASITNILDSELTENADIWIIRCQTYEGGFGGERFCEAHGGYTFCGVASLIILGKSALIHRSSLIKWLAFKQMKYEGGFQGRTNKLVDSCYSFWQAAVFPILEVAELILGNSVFSSFDGKALQEYVLIACQDMNNGGLKDKPDRLSDLYHSCYALSGLSVAQYYTADGVIGGEVNRLVWCY</sequence>
<dbReference type="EMBL" id="UYYF01000219">
    <property type="protein sequence ID" value="VDM97118.1"/>
    <property type="molecule type" value="Genomic_DNA"/>
</dbReference>
<dbReference type="WBParaSite" id="TCLT_0000159301-mRNA-1">
    <property type="protein sequence ID" value="TCLT_0000159301-mRNA-1"/>
    <property type="gene ID" value="TCLT_0000159301"/>
</dbReference>
<dbReference type="OMA" id="QGVERGF"/>
<evidence type="ECO:0000256" key="7">
    <source>
        <dbReference type="ARBA" id="ARBA00022737"/>
    </source>
</evidence>
<accession>A0A0N5CN47</accession>
<dbReference type="Proteomes" id="UP000276776">
    <property type="component" value="Unassembled WGS sequence"/>
</dbReference>
<dbReference type="EC" id="2.5.1.58" evidence="2 9"/>
<gene>
    <name evidence="11" type="ORF">TCLT_LOCUS1594</name>
</gene>
<evidence type="ECO:0000313" key="11">
    <source>
        <dbReference type="EMBL" id="VDM97118.1"/>
    </source>
</evidence>
<keyword evidence="12" id="KW-1185">Reference proteome</keyword>
<reference evidence="11 12" key="2">
    <citation type="submission" date="2018-11" db="EMBL/GenBank/DDBJ databases">
        <authorList>
            <consortium name="Pathogen Informatics"/>
        </authorList>
    </citation>
    <scope>NUCLEOTIDE SEQUENCE [LARGE SCALE GENOMIC DNA]</scope>
</reference>
<dbReference type="InterPro" id="IPR008930">
    <property type="entry name" value="Terpenoid_cyclase/PrenylTrfase"/>
</dbReference>
<dbReference type="CDD" id="cd02893">
    <property type="entry name" value="FTase"/>
    <property type="match status" value="1"/>
</dbReference>
<evidence type="ECO:0000256" key="9">
    <source>
        <dbReference type="RuleBase" id="RU365056"/>
    </source>
</evidence>
<evidence type="ECO:0000256" key="2">
    <source>
        <dbReference type="ARBA" id="ARBA00012702"/>
    </source>
</evidence>
<dbReference type="OrthoDB" id="10261146at2759"/>
<organism evidence="13">
    <name type="scientific">Thelazia callipaeda</name>
    <name type="common">Oriental eyeworm</name>
    <name type="synonym">Parasitic nematode</name>
    <dbReference type="NCBI Taxonomy" id="103827"/>
    <lineage>
        <taxon>Eukaryota</taxon>
        <taxon>Metazoa</taxon>
        <taxon>Ecdysozoa</taxon>
        <taxon>Nematoda</taxon>
        <taxon>Chromadorea</taxon>
        <taxon>Rhabditida</taxon>
        <taxon>Spirurina</taxon>
        <taxon>Spiruromorpha</taxon>
        <taxon>Thelazioidea</taxon>
        <taxon>Thelaziidae</taxon>
        <taxon>Thelazia</taxon>
    </lineage>
</organism>
<dbReference type="SUPFAM" id="SSF48239">
    <property type="entry name" value="Terpenoid cyclases/Protein prenyltransferases"/>
    <property type="match status" value="1"/>
</dbReference>
<dbReference type="PANTHER" id="PTHR11774:SF6">
    <property type="entry name" value="PROTEIN FARNESYLTRANSFERASE SUBUNIT BETA"/>
    <property type="match status" value="1"/>
</dbReference>
<evidence type="ECO:0000256" key="4">
    <source>
        <dbReference type="ARBA" id="ARBA00022602"/>
    </source>
</evidence>